<proteinExistence type="predicted"/>
<gene>
    <name evidence="2" type="ORF">UFOVP326_88</name>
</gene>
<organism evidence="2">
    <name type="scientific">uncultured Caudovirales phage</name>
    <dbReference type="NCBI Taxonomy" id="2100421"/>
    <lineage>
        <taxon>Viruses</taxon>
        <taxon>Duplodnaviria</taxon>
        <taxon>Heunggongvirae</taxon>
        <taxon>Uroviricota</taxon>
        <taxon>Caudoviricetes</taxon>
        <taxon>Peduoviridae</taxon>
        <taxon>Maltschvirus</taxon>
        <taxon>Maltschvirus maltsch</taxon>
    </lineage>
</organism>
<dbReference type="EMBL" id="LR796340">
    <property type="protein sequence ID" value="CAB4137803.1"/>
    <property type="molecule type" value="Genomic_DNA"/>
</dbReference>
<feature type="region of interest" description="Disordered" evidence="1">
    <location>
        <begin position="62"/>
        <end position="85"/>
    </location>
</feature>
<reference evidence="2" key="1">
    <citation type="submission" date="2020-04" db="EMBL/GenBank/DDBJ databases">
        <authorList>
            <person name="Chiriac C."/>
            <person name="Salcher M."/>
            <person name="Ghai R."/>
            <person name="Kavagutti S V."/>
        </authorList>
    </citation>
    <scope>NUCLEOTIDE SEQUENCE</scope>
</reference>
<protein>
    <submittedName>
        <fullName evidence="2">Uncharacterized protein</fullName>
    </submittedName>
</protein>
<sequence length="100" mass="10288">MRVQPTTAFCAIGPDGTIDLDMIRRSASSARGAATAIKSTAWPALAAKGWVIVPVRITAAGEPEEEAVPLPPKPPAPRPAAARRPAGGVKLLRCGALEPV</sequence>
<name>A0A6J5LXA2_9CAUD</name>
<evidence type="ECO:0000256" key="1">
    <source>
        <dbReference type="SAM" id="MobiDB-lite"/>
    </source>
</evidence>
<feature type="compositionally biased region" description="Pro residues" evidence="1">
    <location>
        <begin position="69"/>
        <end position="78"/>
    </location>
</feature>
<evidence type="ECO:0000313" key="2">
    <source>
        <dbReference type="EMBL" id="CAB4137803.1"/>
    </source>
</evidence>
<accession>A0A6J5LXA2</accession>